<dbReference type="Gene3D" id="1.10.630.10">
    <property type="entry name" value="Cytochrome P450"/>
    <property type="match status" value="1"/>
</dbReference>
<dbReference type="AlphaFoldDB" id="A0A365N0L3"/>
<evidence type="ECO:0000256" key="5">
    <source>
        <dbReference type="ARBA" id="ARBA00023033"/>
    </source>
</evidence>
<proteinExistence type="inferred from homology"/>
<dbReference type="SUPFAM" id="SSF48264">
    <property type="entry name" value="Cytochrome P450"/>
    <property type="match status" value="1"/>
</dbReference>
<sequence>MTIISLESNLVYISAAVVALTLVARLIRATCRWSGAPPGPPTVPILGNLHQIPRRDLHLQYQRWGKEYGPIFSLKLGSQNMIVLTSGEMIKKLVDKRSGNYADRPKLYMQEVWEHSRIIMRGYDPLWKVERKLYHQFLNINRAARYAPYQDLETKQLCYDLLQKPGDFEAVVTRATTSLATSMAYGFRVVSLDSPVMQELLTNTHGFFVMVSSSKLLDWFPQLRPIARLLPTWLNGVARKGKEIFEREKAQFHQLYKQVQVEADLGTAYPSFAADIYTAQKTWKDAAALDLLTDHAASYIAGIAMEGGADTTSNTLAGLIKAMMLFPDVQRKVHEELDAVVGGDRYPTMDDFQSLPYVRQTVKEALRWLPTAINGAIPHAALADDEIEGFKIPAGTTVVLAVWCANNDARLFQNPREFDPSRHDPSKSLAEAAAVGDYRQRDQWTFGAGRRICPGIHVAERTLFLATARLLWAFDIRRARGPDGLEIEVDRDEVTQSISARPVPFRCEIKPRSEKHARLISEAWSQAREGLDNYVFGGSDPVDPGLPILISPENPDHENISKPQAKDLVQRLAGGLQVAGFQPGNTICLFSSNNIYQPIISLGSVAAGGVWTGMNPGLSDGEVKRHLTNSDTKFLFCCPTLRVKALRGASECGIPKANVFTITPLTTKDPTQNPWTSLLAHGSSPWTSFNDEATAKSTTACLYPTSGTSGLPKLAMLSHHNVISAAVLLNEVERRDYQVRQVMLWPMFHAASLIWSHITPLRQGWQTYIPSRFDPSKFLDIVGQFQCTDTGMAPAMMLAVLHIDRPDHEKRRKLSSMRYGICGSAPVGPELERRWREIIPSNCPWSTAYGMTELTGVVSKVHYPVHDNTSSVGVLIPNTEAMLFDDEGIEITAYNQPGELFIRGPTVFKGYYKNRVATHECLESGFIRTGDVVYIESESKKLFILDRKKDLIKVRGFQVAPAELESELFSHPGVAEAAVVGITNASGMECPRAYVVRRPESMVSEAELVNYLGSRLSSYKRLTGGVCFMEALPRNANGKLAKKELRELAAREHRSSRL</sequence>
<feature type="binding site" description="axial binding residue" evidence="6">
    <location>
        <position position="453"/>
    </location>
    <ligand>
        <name>heme</name>
        <dbReference type="ChEBI" id="CHEBI:30413"/>
    </ligand>
    <ligandPart>
        <name>Fe</name>
        <dbReference type="ChEBI" id="CHEBI:18248"/>
    </ligandPart>
</feature>
<evidence type="ECO:0000259" key="7">
    <source>
        <dbReference type="Pfam" id="PF00501"/>
    </source>
</evidence>
<keyword evidence="6" id="KW-0349">Heme</keyword>
<organism evidence="9 10">
    <name type="scientific">Gibberella intermedia</name>
    <name type="common">Bulb rot disease fungus</name>
    <name type="synonym">Fusarium proliferatum</name>
    <dbReference type="NCBI Taxonomy" id="948311"/>
    <lineage>
        <taxon>Eukaryota</taxon>
        <taxon>Fungi</taxon>
        <taxon>Dikarya</taxon>
        <taxon>Ascomycota</taxon>
        <taxon>Pezizomycotina</taxon>
        <taxon>Sordariomycetes</taxon>
        <taxon>Hypocreomycetidae</taxon>
        <taxon>Hypocreales</taxon>
        <taxon>Nectriaceae</taxon>
        <taxon>Fusarium</taxon>
        <taxon>Fusarium fujikuroi species complex</taxon>
    </lineage>
</organism>
<reference evidence="9 10" key="1">
    <citation type="submission" date="2017-12" db="EMBL/GenBank/DDBJ databases">
        <title>Genome sequence of the mycotoxigenic crop pathogen Fusarium proliferatum, strain ITEM 2341 from Date Palm.</title>
        <authorList>
            <person name="Almiman B.F."/>
            <person name="Shittu T.A."/>
            <person name="Muthumeenakshi S."/>
            <person name="Baroncelli R."/>
            <person name="Sreenivasaprasada S."/>
        </authorList>
    </citation>
    <scope>NUCLEOTIDE SEQUENCE [LARGE SCALE GENOMIC DNA]</scope>
    <source>
        <strain evidence="9 10">ITEM 2341</strain>
    </source>
</reference>
<dbReference type="SUPFAM" id="SSF56801">
    <property type="entry name" value="Acetyl-CoA synthetase-like"/>
    <property type="match status" value="1"/>
</dbReference>
<dbReference type="GO" id="GO:0004497">
    <property type="term" value="F:monooxygenase activity"/>
    <property type="evidence" value="ECO:0007669"/>
    <property type="project" value="UniProtKB-KW"/>
</dbReference>
<feature type="domain" description="AMP-dependent synthetase/ligase" evidence="7">
    <location>
        <begin position="556"/>
        <end position="912"/>
    </location>
</feature>
<evidence type="ECO:0000256" key="1">
    <source>
        <dbReference type="ARBA" id="ARBA00010617"/>
    </source>
</evidence>
<keyword evidence="4 6" id="KW-0408">Iron</keyword>
<comment type="cofactor">
    <cofactor evidence="6">
        <name>heme</name>
        <dbReference type="ChEBI" id="CHEBI:30413"/>
    </cofactor>
</comment>
<dbReference type="PANTHER" id="PTHR46300">
    <property type="entry name" value="P450, PUTATIVE (EUROFUNG)-RELATED-RELATED"/>
    <property type="match status" value="1"/>
</dbReference>
<dbReference type="InterPro" id="IPR050364">
    <property type="entry name" value="Cytochrome_P450_fung"/>
</dbReference>
<comment type="similarity">
    <text evidence="1">Belongs to the cytochrome P450 family.</text>
</comment>
<evidence type="ECO:0000259" key="8">
    <source>
        <dbReference type="Pfam" id="PF13193"/>
    </source>
</evidence>
<evidence type="ECO:0000256" key="3">
    <source>
        <dbReference type="ARBA" id="ARBA00023002"/>
    </source>
</evidence>
<dbReference type="InterPro" id="IPR036396">
    <property type="entry name" value="Cyt_P450_sf"/>
</dbReference>
<evidence type="ECO:0000256" key="2">
    <source>
        <dbReference type="ARBA" id="ARBA00022723"/>
    </source>
</evidence>
<dbReference type="InterPro" id="IPR042099">
    <property type="entry name" value="ANL_N_sf"/>
</dbReference>
<name>A0A365N0L3_GIBIN</name>
<accession>A0A365N0L3</accession>
<dbReference type="EMBL" id="PKMI01000028">
    <property type="protein sequence ID" value="RBA14339.1"/>
    <property type="molecule type" value="Genomic_DNA"/>
</dbReference>
<dbReference type="Gene3D" id="3.40.50.12780">
    <property type="entry name" value="N-terminal domain of ligase-like"/>
    <property type="match status" value="1"/>
</dbReference>
<dbReference type="GO" id="GO:0020037">
    <property type="term" value="F:heme binding"/>
    <property type="evidence" value="ECO:0007669"/>
    <property type="project" value="InterPro"/>
</dbReference>
<dbReference type="Gene3D" id="3.30.300.30">
    <property type="match status" value="1"/>
</dbReference>
<dbReference type="InterPro" id="IPR000873">
    <property type="entry name" value="AMP-dep_synth/lig_dom"/>
</dbReference>
<dbReference type="Pfam" id="PF00067">
    <property type="entry name" value="p450"/>
    <property type="match status" value="1"/>
</dbReference>
<dbReference type="InterPro" id="IPR045851">
    <property type="entry name" value="AMP-bd_C_sf"/>
</dbReference>
<dbReference type="InterPro" id="IPR025110">
    <property type="entry name" value="AMP-bd_C"/>
</dbReference>
<gene>
    <name evidence="9" type="ORF">FPRO05_03131</name>
</gene>
<dbReference type="PROSITE" id="PS00086">
    <property type="entry name" value="CYTOCHROME_P450"/>
    <property type="match status" value="1"/>
</dbReference>
<dbReference type="PRINTS" id="PR00463">
    <property type="entry name" value="EP450I"/>
</dbReference>
<dbReference type="CDD" id="cd11065">
    <property type="entry name" value="CYP64-like"/>
    <property type="match status" value="1"/>
</dbReference>
<feature type="domain" description="AMP-binding enzyme C-terminal" evidence="8">
    <location>
        <begin position="963"/>
        <end position="1039"/>
    </location>
</feature>
<keyword evidence="2 6" id="KW-0479">Metal-binding</keyword>
<dbReference type="InterPro" id="IPR001128">
    <property type="entry name" value="Cyt_P450"/>
</dbReference>
<dbReference type="InterPro" id="IPR002401">
    <property type="entry name" value="Cyt_P450_E_grp-I"/>
</dbReference>
<keyword evidence="5" id="KW-0503">Monooxygenase</keyword>
<protein>
    <submittedName>
        <fullName evidence="9">Cytochrome P450-like-31</fullName>
    </submittedName>
</protein>
<dbReference type="PANTHER" id="PTHR46300:SF2">
    <property type="entry name" value="CYTOCHROME P450 MONOOXYGENASE ALNH-RELATED"/>
    <property type="match status" value="1"/>
</dbReference>
<evidence type="ECO:0000256" key="6">
    <source>
        <dbReference type="PIRSR" id="PIRSR602401-1"/>
    </source>
</evidence>
<dbReference type="Proteomes" id="UP000251714">
    <property type="component" value="Unassembled WGS sequence"/>
</dbReference>
<keyword evidence="3" id="KW-0560">Oxidoreductase</keyword>
<dbReference type="GO" id="GO:0016705">
    <property type="term" value="F:oxidoreductase activity, acting on paired donors, with incorporation or reduction of molecular oxygen"/>
    <property type="evidence" value="ECO:0007669"/>
    <property type="project" value="InterPro"/>
</dbReference>
<dbReference type="GO" id="GO:0005506">
    <property type="term" value="F:iron ion binding"/>
    <property type="evidence" value="ECO:0007669"/>
    <property type="project" value="InterPro"/>
</dbReference>
<dbReference type="InterPro" id="IPR017972">
    <property type="entry name" value="Cyt_P450_CS"/>
</dbReference>
<comment type="caution">
    <text evidence="9">The sequence shown here is derived from an EMBL/GenBank/DDBJ whole genome shotgun (WGS) entry which is preliminary data.</text>
</comment>
<dbReference type="Pfam" id="PF00501">
    <property type="entry name" value="AMP-binding"/>
    <property type="match status" value="1"/>
</dbReference>
<evidence type="ECO:0000313" key="10">
    <source>
        <dbReference type="Proteomes" id="UP000251714"/>
    </source>
</evidence>
<evidence type="ECO:0000313" key="9">
    <source>
        <dbReference type="EMBL" id="RBA14339.1"/>
    </source>
</evidence>
<evidence type="ECO:0000256" key="4">
    <source>
        <dbReference type="ARBA" id="ARBA00023004"/>
    </source>
</evidence>
<dbReference type="Pfam" id="PF13193">
    <property type="entry name" value="AMP-binding_C"/>
    <property type="match status" value="1"/>
</dbReference>